<dbReference type="Gene3D" id="1.10.1580.10">
    <property type="match status" value="1"/>
</dbReference>
<sequence>MSEAQSIQWFPGHMTKTRRQIEKSLKLVDAVAEIVDARIPVSSRNPVLDKIIQNKPRIVLLNKCDMADPVQTSRWIESYRSQGIAAIAIDCRTGKNLQGLIPAVRELLKDRIAAWNAKGMTGRVIRVMVVGVPNVGKSSLINKLSRNSKADVADRPGVTRSNQWFTIGKGFELLDTPGVLWPKFEDPEVGEHLAFTGAVKDDVVDTEHLASRLLEILAKKYPEPLKQRYKMDDADLDGKQGWEILETIGRKRGMLVSGGEVNTERAAAAVLDEFRGAKIGRITLEDA</sequence>
<dbReference type="GO" id="GO:0006412">
    <property type="term" value="P:translation"/>
    <property type="evidence" value="ECO:0007669"/>
    <property type="project" value="TreeGrafter"/>
</dbReference>
<dbReference type="Gene3D" id="3.40.50.300">
    <property type="entry name" value="P-loop containing nucleotide triphosphate hydrolases"/>
    <property type="match status" value="1"/>
</dbReference>
<dbReference type="InterPro" id="IPR019991">
    <property type="entry name" value="GTP-bd_ribosome_bgen"/>
</dbReference>
<reference evidence="7" key="2">
    <citation type="journal article" date="2021" name="PeerJ">
        <title>Extensive microbial diversity within the chicken gut microbiome revealed by metagenomics and culture.</title>
        <authorList>
            <person name="Gilroy R."/>
            <person name="Ravi A."/>
            <person name="Getino M."/>
            <person name="Pursley I."/>
            <person name="Horton D.L."/>
            <person name="Alikhan N.F."/>
            <person name="Baker D."/>
            <person name="Gharbi K."/>
            <person name="Hall N."/>
            <person name="Watson M."/>
            <person name="Adriaenssens E.M."/>
            <person name="Foster-Nyarko E."/>
            <person name="Jarju S."/>
            <person name="Secka A."/>
            <person name="Antonio M."/>
            <person name="Oren A."/>
            <person name="Chaudhuri R.R."/>
            <person name="La Ragione R."/>
            <person name="Hildebrand F."/>
            <person name="Pallen M.J."/>
        </authorList>
    </citation>
    <scope>NUCLEOTIDE SEQUENCE</scope>
    <source>
        <strain evidence="7">ChiSjej1B19-7085</strain>
    </source>
</reference>
<dbReference type="PROSITE" id="PS51721">
    <property type="entry name" value="G_CP"/>
    <property type="match status" value="1"/>
</dbReference>
<dbReference type="InterPro" id="IPR023179">
    <property type="entry name" value="GTP-bd_ortho_bundle_sf"/>
</dbReference>
<evidence type="ECO:0000256" key="4">
    <source>
        <dbReference type="PIRNR" id="PIRNR006230"/>
    </source>
</evidence>
<dbReference type="InterPro" id="IPR016478">
    <property type="entry name" value="GTPase_MTG1"/>
</dbReference>
<keyword evidence="2 4" id="KW-0547">Nucleotide-binding</keyword>
<dbReference type="InterPro" id="IPR030378">
    <property type="entry name" value="G_CP_dom"/>
</dbReference>
<dbReference type="FunFam" id="3.40.50.300:FF:000590">
    <property type="entry name" value="Ribosome biogenesis GTPase A"/>
    <property type="match status" value="1"/>
</dbReference>
<reference evidence="7" key="1">
    <citation type="submission" date="2020-10" db="EMBL/GenBank/DDBJ databases">
        <authorList>
            <person name="Gilroy R."/>
        </authorList>
    </citation>
    <scope>NUCLEOTIDE SEQUENCE</scope>
    <source>
        <strain evidence="7">ChiSjej1B19-7085</strain>
    </source>
</reference>
<accession>A0A9D1DSR7</accession>
<dbReference type="Pfam" id="PF01926">
    <property type="entry name" value="MMR_HSR1"/>
    <property type="match status" value="1"/>
</dbReference>
<dbReference type="GO" id="GO:0005737">
    <property type="term" value="C:cytoplasm"/>
    <property type="evidence" value="ECO:0007669"/>
    <property type="project" value="UniProtKB-SubCell"/>
</dbReference>
<feature type="binding site" evidence="5">
    <location>
        <position position="178"/>
    </location>
    <ligand>
        <name>GTP</name>
        <dbReference type="ChEBI" id="CHEBI:37565"/>
    </ligand>
</feature>
<proteinExistence type="inferred from homology"/>
<dbReference type="Proteomes" id="UP000886785">
    <property type="component" value="Unassembled WGS sequence"/>
</dbReference>
<keyword evidence="3 4" id="KW-0342">GTP-binding</keyword>
<dbReference type="InterPro" id="IPR027417">
    <property type="entry name" value="P-loop_NTPase"/>
</dbReference>
<dbReference type="GO" id="GO:0005525">
    <property type="term" value="F:GTP binding"/>
    <property type="evidence" value="ECO:0007669"/>
    <property type="project" value="UniProtKB-KW"/>
</dbReference>
<evidence type="ECO:0000313" key="8">
    <source>
        <dbReference type="Proteomes" id="UP000886785"/>
    </source>
</evidence>
<evidence type="ECO:0000256" key="1">
    <source>
        <dbReference type="ARBA" id="ARBA00014898"/>
    </source>
</evidence>
<dbReference type="GO" id="GO:0003924">
    <property type="term" value="F:GTPase activity"/>
    <property type="evidence" value="ECO:0007669"/>
    <property type="project" value="TreeGrafter"/>
</dbReference>
<dbReference type="SUPFAM" id="SSF52540">
    <property type="entry name" value="P-loop containing nucleoside triphosphate hydrolases"/>
    <property type="match status" value="1"/>
</dbReference>
<dbReference type="AlphaFoldDB" id="A0A9D1DSR7"/>
<feature type="binding site" evidence="5">
    <location>
        <begin position="62"/>
        <end position="65"/>
    </location>
    <ligand>
        <name>GTP</name>
        <dbReference type="ChEBI" id="CHEBI:37565"/>
    </ligand>
</feature>
<protein>
    <recommendedName>
        <fullName evidence="1 4">Ribosome biogenesis GTPase A</fullName>
    </recommendedName>
</protein>
<evidence type="ECO:0000256" key="2">
    <source>
        <dbReference type="ARBA" id="ARBA00022741"/>
    </source>
</evidence>
<feature type="domain" description="CP-type G" evidence="6">
    <location>
        <begin position="18"/>
        <end position="182"/>
    </location>
</feature>
<evidence type="ECO:0000259" key="6">
    <source>
        <dbReference type="PROSITE" id="PS51721"/>
    </source>
</evidence>
<gene>
    <name evidence="7" type="primary">ylqF</name>
    <name evidence="7" type="ORF">IAA54_11865</name>
</gene>
<dbReference type="PANTHER" id="PTHR45782:SF4">
    <property type="entry name" value="MITOCHONDRIAL RIBOSOME-ASSOCIATED GTPASE 1"/>
    <property type="match status" value="1"/>
</dbReference>
<name>A0A9D1DSR7_9FIRM</name>
<dbReference type="InterPro" id="IPR006073">
    <property type="entry name" value="GTP-bd"/>
</dbReference>
<comment type="function">
    <text evidence="4">Required for a late step of 50S ribosomal subunit assembly. Has GTPase activity.</text>
</comment>
<comment type="similarity">
    <text evidence="4">Belongs to the TRAFAC class YlqF/YawG GTPase family. MTG1 subfamily.</text>
</comment>
<dbReference type="NCBIfam" id="TIGR03596">
    <property type="entry name" value="GTPase_YlqF"/>
    <property type="match status" value="1"/>
</dbReference>
<evidence type="ECO:0000256" key="5">
    <source>
        <dbReference type="PIRSR" id="PIRSR006230-1"/>
    </source>
</evidence>
<evidence type="ECO:0000256" key="3">
    <source>
        <dbReference type="ARBA" id="ARBA00023134"/>
    </source>
</evidence>
<organism evidence="7 8">
    <name type="scientific">Candidatus Gallacutalibacter pullicola</name>
    <dbReference type="NCBI Taxonomy" id="2840830"/>
    <lineage>
        <taxon>Bacteria</taxon>
        <taxon>Bacillati</taxon>
        <taxon>Bacillota</taxon>
        <taxon>Clostridia</taxon>
        <taxon>Eubacteriales</taxon>
        <taxon>Candidatus Gallacutalibacter</taxon>
    </lineage>
</organism>
<feature type="binding site" evidence="5">
    <location>
        <begin position="134"/>
        <end position="139"/>
    </location>
    <ligand>
        <name>GTP</name>
        <dbReference type="ChEBI" id="CHEBI:37565"/>
    </ligand>
</feature>
<dbReference type="PANTHER" id="PTHR45782">
    <property type="entry name" value="MITOCHONDRIAL RIBOSOME-ASSOCIATED GTPASE 1"/>
    <property type="match status" value="1"/>
</dbReference>
<dbReference type="PIRSF" id="PIRSF006230">
    <property type="entry name" value="MG442"/>
    <property type="match status" value="1"/>
</dbReference>
<comment type="caution">
    <text evidence="7">The sequence shown here is derived from an EMBL/GenBank/DDBJ whole genome shotgun (WGS) entry which is preliminary data.</text>
</comment>
<comment type="subcellular location">
    <subcellularLocation>
        <location evidence="4">Cytoplasm</location>
    </subcellularLocation>
</comment>
<dbReference type="CDD" id="cd01856">
    <property type="entry name" value="YlqF"/>
    <property type="match status" value="1"/>
</dbReference>
<dbReference type="EMBL" id="DVHF01000153">
    <property type="protein sequence ID" value="HIR58346.1"/>
    <property type="molecule type" value="Genomic_DNA"/>
</dbReference>
<evidence type="ECO:0000313" key="7">
    <source>
        <dbReference type="EMBL" id="HIR58346.1"/>
    </source>
</evidence>
<keyword evidence="4" id="KW-0963">Cytoplasm</keyword>